<accession>A0A2U2D8U5</accession>
<gene>
    <name evidence="4" type="ORF">C9I49_11730</name>
</gene>
<keyword evidence="2" id="KW-0732">Signal</keyword>
<evidence type="ECO:0000259" key="3">
    <source>
        <dbReference type="Pfam" id="PF07007"/>
    </source>
</evidence>
<feature type="region of interest" description="Disordered" evidence="1">
    <location>
        <begin position="346"/>
        <end position="366"/>
    </location>
</feature>
<protein>
    <recommendedName>
        <fullName evidence="3">Lysozyme inhibitor LprI-like N-terminal domain-containing protein</fullName>
    </recommendedName>
</protein>
<dbReference type="OrthoDB" id="5957809at2"/>
<reference evidence="4 5" key="1">
    <citation type="submission" date="2018-05" db="EMBL/GenBank/DDBJ databases">
        <title>Genome sequences of two Antarctic strains of Pseudomonas prosekii: insights into adaptation to extreme conditions.</title>
        <authorList>
            <person name="Snopkova K."/>
            <person name="Dufkova K."/>
            <person name="Cejkova D."/>
            <person name="Sedlacek I."/>
            <person name="Smajs D."/>
        </authorList>
    </citation>
    <scope>NUCLEOTIDE SEQUENCE [LARGE SCALE GENOMIC DNA]</scope>
    <source>
        <strain evidence="4 5">P2673</strain>
    </source>
</reference>
<evidence type="ECO:0000313" key="4">
    <source>
        <dbReference type="EMBL" id="PWE44999.1"/>
    </source>
</evidence>
<dbReference type="InterPro" id="IPR052755">
    <property type="entry name" value="Lysozyme_Inhibitor_LprI"/>
</dbReference>
<name>A0A2U2D8U5_9PSED</name>
<comment type="caution">
    <text evidence="4">The sequence shown here is derived from an EMBL/GenBank/DDBJ whole genome shotgun (WGS) entry which is preliminary data.</text>
</comment>
<feature type="chain" id="PRO_5015588700" description="Lysozyme inhibitor LprI-like N-terminal domain-containing protein" evidence="2">
    <location>
        <begin position="23"/>
        <end position="455"/>
    </location>
</feature>
<dbReference type="GO" id="GO:0005576">
    <property type="term" value="C:extracellular region"/>
    <property type="evidence" value="ECO:0007669"/>
    <property type="project" value="TreeGrafter"/>
</dbReference>
<sequence length="455" mass="49824">MYTKGRWILSACALLSTEHALATGMDCTKAVSTVEKSICANTALYALDSQMGAAYRALVKASSEQQVELRTAQRAWLKSRDRCVEDVACLDQRYRERLQELKAQWSDAVAYRPDDVDRLASEDLRQAIEKSDPEFPLERVLDSLAVKAGTTNFASEGADDESHLPKTAPAGVTKDEWKALTASKINGEYGNRSYTLMDLDGDGLRDLVVDTYTGGTGLFEYIETFRRSGDVFVKRVAGPGSETSSETDSESFLFSLNGRGANQTVTWVKVRGRIYAAYQNSYYGVDHVYLLNPLKLNSDVPTISVNYRYELSVPKTQKDEETGVVTTLDAALHTALNQALSEVSKTEAKDVGDQSRPLCPIPPTGEGDGAYSSYGTGHYTFEIVGDMPITLGGDCYIGRLMDWFGGYNAKDGLYAQLLMRKPESVDGGRGYQVNGRRSMTGVTTSVGKVEGDNGM</sequence>
<dbReference type="RefSeq" id="WP_109520925.1">
    <property type="nucleotide sequence ID" value="NZ_QFAW01000013.1"/>
</dbReference>
<feature type="domain" description="Lysozyme inhibitor LprI-like N-terminal" evidence="3">
    <location>
        <begin position="27"/>
        <end position="101"/>
    </location>
</feature>
<proteinExistence type="predicted"/>
<dbReference type="Pfam" id="PF07007">
    <property type="entry name" value="LprI"/>
    <property type="match status" value="1"/>
</dbReference>
<dbReference type="Proteomes" id="UP000245056">
    <property type="component" value="Unassembled WGS sequence"/>
</dbReference>
<dbReference type="AlphaFoldDB" id="A0A2U2D8U5"/>
<dbReference type="PANTHER" id="PTHR37549:SF1">
    <property type="entry name" value="LIPOPROTEIN LPRI"/>
    <property type="match status" value="1"/>
</dbReference>
<dbReference type="Gene3D" id="1.20.1270.180">
    <property type="match status" value="1"/>
</dbReference>
<dbReference type="PANTHER" id="PTHR37549">
    <property type="entry name" value="LIPOPROTEIN LPRI"/>
    <property type="match status" value="1"/>
</dbReference>
<evidence type="ECO:0000256" key="1">
    <source>
        <dbReference type="SAM" id="MobiDB-lite"/>
    </source>
</evidence>
<evidence type="ECO:0000256" key="2">
    <source>
        <dbReference type="SAM" id="SignalP"/>
    </source>
</evidence>
<dbReference type="InterPro" id="IPR009739">
    <property type="entry name" value="LprI-like_N"/>
</dbReference>
<dbReference type="EMBL" id="QFAW01000013">
    <property type="protein sequence ID" value="PWE44999.1"/>
    <property type="molecule type" value="Genomic_DNA"/>
</dbReference>
<feature type="signal peptide" evidence="2">
    <location>
        <begin position="1"/>
        <end position="22"/>
    </location>
</feature>
<evidence type="ECO:0000313" key="5">
    <source>
        <dbReference type="Proteomes" id="UP000245056"/>
    </source>
</evidence>
<organism evidence="4 5">
    <name type="scientific">Pseudomonas prosekii</name>
    <dbReference type="NCBI Taxonomy" id="1148509"/>
    <lineage>
        <taxon>Bacteria</taxon>
        <taxon>Pseudomonadati</taxon>
        <taxon>Pseudomonadota</taxon>
        <taxon>Gammaproteobacteria</taxon>
        <taxon>Pseudomonadales</taxon>
        <taxon>Pseudomonadaceae</taxon>
        <taxon>Pseudomonas</taxon>
    </lineage>
</organism>